<dbReference type="Gene3D" id="1.20.1640.10">
    <property type="entry name" value="Multidrug efflux transporter AcrB transmembrane domain"/>
    <property type="match status" value="2"/>
</dbReference>
<comment type="subcellular location">
    <subcellularLocation>
        <location evidence="8">Cell projection</location>
        <location evidence="8">Cilium</location>
        <location evidence="8">Flagellum membrane</location>
        <topology evidence="8">Multi-pass membrane protein</topology>
    </subcellularLocation>
</comment>
<comment type="similarity">
    <text evidence="1">Belongs to the patched family.</text>
</comment>
<evidence type="ECO:0000256" key="4">
    <source>
        <dbReference type="ARBA" id="ARBA00022989"/>
    </source>
</evidence>
<feature type="transmembrane region" description="Helical" evidence="10">
    <location>
        <begin position="329"/>
        <end position="347"/>
    </location>
</feature>
<reference evidence="12" key="2">
    <citation type="submission" date="2025-09" db="UniProtKB">
        <authorList>
            <consortium name="Ensembl"/>
        </authorList>
    </citation>
    <scope>IDENTIFICATION</scope>
</reference>
<dbReference type="PROSITE" id="PS50156">
    <property type="entry name" value="SSD"/>
    <property type="match status" value="1"/>
</dbReference>
<dbReference type="InterPro" id="IPR003392">
    <property type="entry name" value="PTHD_SSD"/>
</dbReference>
<feature type="transmembrane region" description="Helical" evidence="10">
    <location>
        <begin position="464"/>
        <end position="487"/>
    </location>
</feature>
<feature type="transmembrane region" description="Helical" evidence="10">
    <location>
        <begin position="778"/>
        <end position="798"/>
    </location>
</feature>
<evidence type="ECO:0000256" key="2">
    <source>
        <dbReference type="ARBA" id="ARBA00022475"/>
    </source>
</evidence>
<evidence type="ECO:0000256" key="8">
    <source>
        <dbReference type="ARBA" id="ARBA00060429"/>
    </source>
</evidence>
<dbReference type="InterPro" id="IPR051697">
    <property type="entry name" value="Patched_domain-protein"/>
</dbReference>
<dbReference type="PANTHER" id="PTHR10796">
    <property type="entry name" value="PATCHED-RELATED"/>
    <property type="match status" value="1"/>
</dbReference>
<name>A0A8C5M7I2_9ANUR</name>
<evidence type="ECO:0000313" key="13">
    <source>
        <dbReference type="Proteomes" id="UP000694569"/>
    </source>
</evidence>
<evidence type="ECO:0000256" key="5">
    <source>
        <dbReference type="ARBA" id="ARBA00023136"/>
    </source>
</evidence>
<keyword evidence="5 10" id="KW-0472">Membrane</keyword>
<dbReference type="AlphaFoldDB" id="A0A8C5M7I2"/>
<evidence type="ECO:0000256" key="6">
    <source>
        <dbReference type="ARBA" id="ARBA00023180"/>
    </source>
</evidence>
<evidence type="ECO:0000256" key="9">
    <source>
        <dbReference type="ARBA" id="ARBA00074262"/>
    </source>
</evidence>
<keyword evidence="4 10" id="KW-1133">Transmembrane helix</keyword>
<dbReference type="GO" id="GO:0016020">
    <property type="term" value="C:membrane"/>
    <property type="evidence" value="ECO:0007669"/>
    <property type="project" value="InterPro"/>
</dbReference>
<dbReference type="GO" id="GO:0097225">
    <property type="term" value="C:sperm midpiece"/>
    <property type="evidence" value="ECO:0007669"/>
    <property type="project" value="UniProtKB-ARBA"/>
</dbReference>
<evidence type="ECO:0000259" key="11">
    <source>
        <dbReference type="PROSITE" id="PS50156"/>
    </source>
</evidence>
<feature type="transmembrane region" description="Helical" evidence="10">
    <location>
        <begin position="804"/>
        <end position="826"/>
    </location>
</feature>
<dbReference type="Proteomes" id="UP000694569">
    <property type="component" value="Unplaced"/>
</dbReference>
<dbReference type="InterPro" id="IPR000731">
    <property type="entry name" value="SSD"/>
</dbReference>
<feature type="transmembrane region" description="Helical" evidence="10">
    <location>
        <begin position="753"/>
        <end position="771"/>
    </location>
</feature>
<dbReference type="Pfam" id="PF02460">
    <property type="entry name" value="Patched"/>
    <property type="match status" value="1"/>
</dbReference>
<organism evidence="12 13">
    <name type="scientific">Leptobrachium leishanense</name>
    <name type="common">Leishan spiny toad</name>
    <dbReference type="NCBI Taxonomy" id="445787"/>
    <lineage>
        <taxon>Eukaryota</taxon>
        <taxon>Metazoa</taxon>
        <taxon>Chordata</taxon>
        <taxon>Craniata</taxon>
        <taxon>Vertebrata</taxon>
        <taxon>Euteleostomi</taxon>
        <taxon>Amphibia</taxon>
        <taxon>Batrachia</taxon>
        <taxon>Anura</taxon>
        <taxon>Pelobatoidea</taxon>
        <taxon>Megophryidae</taxon>
        <taxon>Leptobrachium</taxon>
    </lineage>
</organism>
<feature type="transmembrane region" description="Helical" evidence="10">
    <location>
        <begin position="359"/>
        <end position="388"/>
    </location>
</feature>
<feature type="domain" description="SSD" evidence="11">
    <location>
        <begin position="330"/>
        <end position="487"/>
    </location>
</feature>
<dbReference type="SUPFAM" id="SSF82866">
    <property type="entry name" value="Multidrug efflux transporter AcrB transmembrane domain"/>
    <property type="match status" value="2"/>
</dbReference>
<evidence type="ECO:0000256" key="3">
    <source>
        <dbReference type="ARBA" id="ARBA00022692"/>
    </source>
</evidence>
<comment type="function">
    <text evidence="7">May play a role in sperm development or sperm function. However, does not appear to have an essential role in spermatogenesis or male fertility.</text>
</comment>
<feature type="transmembrane region" description="Helical" evidence="10">
    <location>
        <begin position="433"/>
        <end position="452"/>
    </location>
</feature>
<feature type="transmembrane region" description="Helical" evidence="10">
    <location>
        <begin position="394"/>
        <end position="413"/>
    </location>
</feature>
<keyword evidence="13" id="KW-1185">Reference proteome</keyword>
<dbReference type="GeneTree" id="ENSGT00940000158727"/>
<keyword evidence="6" id="KW-0325">Glycoprotein</keyword>
<evidence type="ECO:0000256" key="7">
    <source>
        <dbReference type="ARBA" id="ARBA00057027"/>
    </source>
</evidence>
<feature type="transmembrane region" description="Helical" evidence="10">
    <location>
        <begin position="90"/>
        <end position="110"/>
    </location>
</feature>
<keyword evidence="2" id="KW-1003">Cell membrane</keyword>
<accession>A0A8C5M7I2</accession>
<evidence type="ECO:0000313" key="12">
    <source>
        <dbReference type="Ensembl" id="ENSLLEP00000009005.1"/>
    </source>
</evidence>
<proteinExistence type="inferred from homology"/>
<keyword evidence="3 10" id="KW-0812">Transmembrane</keyword>
<feature type="transmembrane region" description="Helical" evidence="10">
    <location>
        <begin position="847"/>
        <end position="867"/>
    </location>
</feature>
<dbReference type="OrthoDB" id="6510177at2759"/>
<dbReference type="Ensembl" id="ENSLLET00000009356.1">
    <property type="protein sequence ID" value="ENSLLEP00000009005.1"/>
    <property type="gene ID" value="ENSLLEG00000005718.1"/>
</dbReference>
<evidence type="ECO:0000256" key="10">
    <source>
        <dbReference type="SAM" id="Phobius"/>
    </source>
</evidence>
<reference evidence="12" key="1">
    <citation type="submission" date="2025-08" db="UniProtKB">
        <authorList>
            <consortium name="Ensembl"/>
        </authorList>
    </citation>
    <scope>IDENTIFICATION</scope>
</reference>
<dbReference type="PANTHER" id="PTHR10796:SF60">
    <property type="entry name" value="PATCHED DOMAIN-CONTAINING PROTEIN 3"/>
    <property type="match status" value="1"/>
</dbReference>
<dbReference type="FunFam" id="1.20.1640.10:FF:000013">
    <property type="entry name" value="PaTched Related family"/>
    <property type="match status" value="1"/>
</dbReference>
<evidence type="ECO:0000256" key="1">
    <source>
        <dbReference type="ARBA" id="ARBA00005585"/>
    </source>
</evidence>
<feature type="transmembrane region" description="Helical" evidence="10">
    <location>
        <begin position="879"/>
        <end position="902"/>
    </location>
</feature>
<protein>
    <recommendedName>
        <fullName evidence="9">Patched domain-containing protein 3</fullName>
    </recommendedName>
</protein>
<sequence length="951" mass="107082">MSHDSYSYSHQKSMNHAIEVQKCINCFLVHISSVALVSWNSFPCSVTFPDLASQSELVTWKMGRCHTDCLERPLSRGFRKLGNVIGRHPIWFLSIPFFVSAGLGSGFYFLPQRKADNIEDQFTPIGGPAKAERDFIKTNFPVNDTGHFSPQRLYTEGSFVSLIAVTVSDNILDANAFRELLMLDEIVRWLNITDPKSNKTLFFHNLCAEVTGPQCLSPNPLLQAVHGNPDQIESINVTYPLFNDTIFLGMYLGGVTLGSYSMVQKARAIRLVYYLREDGEQDRESSLLWINHYINTIPNEINALTLKYTEVSYFSSLSRQNEFVDATSSVIPLYSITYFLTITFSIMSCTRLDSVRNKVWVASFGVISSGLAVLSSFGLLLFFGVPFVVTVANAPFLVLGVGVDDMFIMISGWQQTQVKSTVGERMADTYAEAAVSITITTLTDVLAFYIGIMTMFGSVQSFCIYTGTALLFCFLYNLLCFGAFMALNGKREESNRHWLICKKVDKQVDSERSSFYKACCVGGSYDQTTGRETDHPATGFFRNYYGPFLTNVWSKIIIVTLYAGYLGGSIYGCFQVKEGIDLRNLASDKSYVIPFYDKEKEYFSEFGPRVMVAITDNVPYWDSGVRNKIESCMESFENSPYVNKTFSESWLRVYVRIANQFHLNINNENSFIGNLSKFFISLPQFQQDIDLQCSTIQASRFFIQTINVITSVDEKNMLNKLRDRVKACEVPLMVYHPAFIYFDQYAVIIENTIQNIIFAATAMFVISILLIPNPLCSLWVTFAIASIIVGVTGFMAYWDVNLDAISMINLVICIGFSVDFSAHISYAYVASSKPNANDRIIDALHSLGYPILQGGMSTILGVVVLSTSDSYIFRTFFKIMFLVIGFGMLHGLVFLPVFLTFFGNCSKKEKVHVGTIAHPHNISFSENNQWRTPKDLNFNLQSRYSADPDCP</sequence>